<evidence type="ECO:0000313" key="6">
    <source>
        <dbReference type="EMBL" id="KGH48140.1"/>
    </source>
</evidence>
<dbReference type="InterPro" id="IPR055372">
    <property type="entry name" value="CBM96"/>
</dbReference>
<feature type="region of interest" description="Disordered" evidence="4">
    <location>
        <begin position="1"/>
        <end position="30"/>
    </location>
</feature>
<dbReference type="STRING" id="1522368.IN07_03520"/>
<reference evidence="6 7" key="1">
    <citation type="submission" date="2014-07" db="EMBL/GenBank/DDBJ databases">
        <title>Biosystematic studies on Modestobacter strains isolated from extreme hyper-arid desert soil and from historic building.</title>
        <authorList>
            <person name="Bukarasam K."/>
            <person name="Bull A."/>
            <person name="Girard G."/>
            <person name="van Wezel G."/>
            <person name="Goodfellow M."/>
        </authorList>
    </citation>
    <scope>NUCLEOTIDE SEQUENCE [LARGE SCALE GENOMIC DNA]</scope>
    <source>
        <strain evidence="6 7">KNN45-2b</strain>
    </source>
</reference>
<evidence type="ECO:0000259" key="5">
    <source>
        <dbReference type="Pfam" id="PF24517"/>
    </source>
</evidence>
<evidence type="ECO:0000256" key="3">
    <source>
        <dbReference type="ARBA" id="ARBA00022729"/>
    </source>
</evidence>
<sequence>MDATQGERVEVIGERTETSSTWVNPDGTLTTGQAQAPIWVRTGDGDGTTSSDWVEVDLTLEVQPEGTVAPKAHPAHLELAGGGTPADGELLSMSGEAGESVGLAWTQQLPTPRLEGPRAVYPEVQPGVDLVVEATRSGYEQYYVLTERPEPGRVPDLSLTVIGEGVTATETDDGGVAFTGDTGEVVGSSGAPQVWDAGVDGERLHPITEPWTEEDDQPLTALAPLPDWGAEEAAEERPSEPTTAGDAQTLVDLGTPGEPPALPSGSETEVTDAPGQVDSPASADAGGSTTLVLTDAAVVTSPHSVEVALTPDTAFLADAETQYPVVVDPEYRWEWGFDTWVQTGFSSDQSGSTELRLGTYDGGATVARSFMNFDLSGIRNKTILQASLNLYEWHAWSCQARNWEVWDTAPATTAARINAQPGWFNRQSTSGQTKGGNGCDDGWVAADLTKLVQTWSSTGYTTVGVGVKAENERDSYGWKKFNSAEAGWGVPTLYVNWNTPPGPSDGLAVSNTVNKDGRWTSSVTPRLSGTVHDADGSTNALFELWRVGGQVIWSQWVNNVRDGQVAFVDVPPGVLADGGSYSFLLHTHDGLQWNTATSAWADFRVDTAAPGAPPITSTDYPSDGTWHKSEYSAGMFTATLKTSDPSLVGFEWGLDQAPGRRSPLQPATSPRSR</sequence>
<name>A0A098YCK0_9ACTN</name>
<dbReference type="NCBIfam" id="NF033679">
    <property type="entry name" value="DNRLRE_dom"/>
    <property type="match status" value="1"/>
</dbReference>
<protein>
    <recommendedName>
        <fullName evidence="5">Carbohydrate-binding module family 96 domain-containing protein</fullName>
    </recommendedName>
</protein>
<proteinExistence type="predicted"/>
<feature type="region of interest" description="Disordered" evidence="4">
    <location>
        <begin position="651"/>
        <end position="673"/>
    </location>
</feature>
<gene>
    <name evidence="6" type="ORF">IN07_03520</name>
</gene>
<feature type="compositionally biased region" description="Polar residues" evidence="4">
    <location>
        <begin position="18"/>
        <end position="30"/>
    </location>
</feature>
<feature type="region of interest" description="Disordered" evidence="4">
    <location>
        <begin position="230"/>
        <end position="286"/>
    </location>
</feature>
<keyword evidence="7" id="KW-1185">Reference proteome</keyword>
<evidence type="ECO:0000256" key="2">
    <source>
        <dbReference type="ARBA" id="ARBA00022525"/>
    </source>
</evidence>
<organism evidence="6 7">
    <name type="scientific">Modestobacter caceresii</name>
    <dbReference type="NCBI Taxonomy" id="1522368"/>
    <lineage>
        <taxon>Bacteria</taxon>
        <taxon>Bacillati</taxon>
        <taxon>Actinomycetota</taxon>
        <taxon>Actinomycetes</taxon>
        <taxon>Geodermatophilales</taxon>
        <taxon>Geodermatophilaceae</taxon>
        <taxon>Modestobacter</taxon>
    </lineage>
</organism>
<evidence type="ECO:0000313" key="7">
    <source>
        <dbReference type="Proteomes" id="UP000029713"/>
    </source>
</evidence>
<feature type="compositionally biased region" description="Basic and acidic residues" evidence="4">
    <location>
        <begin position="1"/>
        <end position="17"/>
    </location>
</feature>
<evidence type="ECO:0000256" key="4">
    <source>
        <dbReference type="SAM" id="MobiDB-lite"/>
    </source>
</evidence>
<dbReference type="Pfam" id="PF24517">
    <property type="entry name" value="CBM96"/>
    <property type="match status" value="1"/>
</dbReference>
<keyword evidence="2" id="KW-0964">Secreted</keyword>
<evidence type="ECO:0000256" key="1">
    <source>
        <dbReference type="ARBA" id="ARBA00004613"/>
    </source>
</evidence>
<accession>A0A098YCK0</accession>
<dbReference type="Proteomes" id="UP000029713">
    <property type="component" value="Unassembled WGS sequence"/>
</dbReference>
<dbReference type="AlphaFoldDB" id="A0A098YCK0"/>
<feature type="domain" description="Carbohydrate-binding module family 96" evidence="5">
    <location>
        <begin position="338"/>
        <end position="495"/>
    </location>
</feature>
<comment type="caution">
    <text evidence="6">The sequence shown here is derived from an EMBL/GenBank/DDBJ whole genome shotgun (WGS) entry which is preliminary data.</text>
</comment>
<comment type="subcellular location">
    <subcellularLocation>
        <location evidence="1">Secreted</location>
    </subcellularLocation>
</comment>
<dbReference type="OrthoDB" id="5994822at2"/>
<dbReference type="EMBL" id="JPMX01000010">
    <property type="protein sequence ID" value="KGH48140.1"/>
    <property type="molecule type" value="Genomic_DNA"/>
</dbReference>
<keyword evidence="3" id="KW-0732">Signal</keyword>